<dbReference type="InterPro" id="IPR018020">
    <property type="entry name" value="OHCU_decarboxylase"/>
</dbReference>
<evidence type="ECO:0000259" key="7">
    <source>
        <dbReference type="Pfam" id="PF09349"/>
    </source>
</evidence>
<dbReference type="Proteomes" id="UP001240171">
    <property type="component" value="Unassembled WGS sequence"/>
</dbReference>
<dbReference type="PANTHER" id="PTHR43466:SF1">
    <property type="entry name" value="2-OXO-4-HYDROXY-4-CARBOXY-5-UREIDOIMIDAZOLINE DECARBOXYLASE-RELATED"/>
    <property type="match status" value="1"/>
</dbReference>
<feature type="domain" description="Oxo-4-hydroxy-4-carboxy-5-ureidoimidazoline decarboxylase" evidence="7">
    <location>
        <begin position="9"/>
        <end position="161"/>
    </location>
</feature>
<dbReference type="InterPro" id="IPR036778">
    <property type="entry name" value="OHCU_decarboxylase_sf"/>
</dbReference>
<evidence type="ECO:0000313" key="9">
    <source>
        <dbReference type="Proteomes" id="UP001240171"/>
    </source>
</evidence>
<dbReference type="EMBL" id="JAUQTB010000002">
    <property type="protein sequence ID" value="MDO7905587.1"/>
    <property type="molecule type" value="Genomic_DNA"/>
</dbReference>
<dbReference type="Gene3D" id="1.10.3330.10">
    <property type="entry name" value="Oxo-4-hydroxy-4-carboxy-5-ureidoimidazoline decarboxylase"/>
    <property type="match status" value="1"/>
</dbReference>
<dbReference type="SUPFAM" id="SSF158694">
    <property type="entry name" value="UraD-Like"/>
    <property type="match status" value="1"/>
</dbReference>
<dbReference type="PANTHER" id="PTHR43466">
    <property type="entry name" value="2-OXO-4-HYDROXY-4-CARBOXY-5-UREIDOIMIDAZOLINE DECARBOXYLASE-RELATED"/>
    <property type="match status" value="1"/>
</dbReference>
<dbReference type="EC" id="4.1.1.97" evidence="3"/>
<keyword evidence="9" id="KW-1185">Reference proteome</keyword>
<accession>A0ABT9C8L3</accession>
<keyword evidence="5" id="KW-0210">Decarboxylase</keyword>
<evidence type="ECO:0000256" key="4">
    <source>
        <dbReference type="ARBA" id="ARBA00022631"/>
    </source>
</evidence>
<keyword evidence="6 8" id="KW-0456">Lyase</keyword>
<dbReference type="NCBIfam" id="TIGR03164">
    <property type="entry name" value="UHCUDC"/>
    <property type="match status" value="1"/>
</dbReference>
<dbReference type="InterPro" id="IPR017580">
    <property type="entry name" value="OHCU_decarboxylase-1"/>
</dbReference>
<evidence type="ECO:0000256" key="1">
    <source>
        <dbReference type="ARBA" id="ARBA00001163"/>
    </source>
</evidence>
<name>A0ABT9C8L3_9BACL</name>
<gene>
    <name evidence="8" type="primary">uraD</name>
    <name evidence="8" type="ORF">Q5741_04075</name>
</gene>
<comment type="catalytic activity">
    <reaction evidence="1">
        <text>5-hydroxy-2-oxo-4-ureido-2,5-dihydro-1H-imidazole-5-carboxylate + H(+) = (S)-allantoin + CO2</text>
        <dbReference type="Rhea" id="RHEA:26301"/>
        <dbReference type="ChEBI" id="CHEBI:15378"/>
        <dbReference type="ChEBI" id="CHEBI:15678"/>
        <dbReference type="ChEBI" id="CHEBI:16526"/>
        <dbReference type="ChEBI" id="CHEBI:58639"/>
        <dbReference type="EC" id="4.1.1.97"/>
    </reaction>
</comment>
<evidence type="ECO:0000256" key="2">
    <source>
        <dbReference type="ARBA" id="ARBA00004754"/>
    </source>
</evidence>
<comment type="caution">
    <text evidence="8">The sequence shown here is derived from an EMBL/GenBank/DDBJ whole genome shotgun (WGS) entry which is preliminary data.</text>
</comment>
<comment type="pathway">
    <text evidence="2">Purine metabolism; urate degradation; (S)-allantoin from urate: step 3/3.</text>
</comment>
<sequence length="173" mass="20218">MGVTWEEINQWKVEQFIDTFGTIYEHSPWVAELVWEKKPFSSWEQLHTATSSIVASADEERQLKLLRNHPDLGARLELTDHSQHEQQRAGIAAMHEAGLEELRQLNREYTGKFGFPFIMAVRHSTADLILNELKRRIQLDREQEFKAALQEVYKIAGFRLQDWNAEQLLTEQG</sequence>
<evidence type="ECO:0000256" key="6">
    <source>
        <dbReference type="ARBA" id="ARBA00023239"/>
    </source>
</evidence>
<proteinExistence type="predicted"/>
<reference evidence="8 9" key="1">
    <citation type="submission" date="2023-07" db="EMBL/GenBank/DDBJ databases">
        <title>Paenibacillus sp. JX-17 nov. isolated from soil.</title>
        <authorList>
            <person name="Wan Y."/>
            <person name="Liu B."/>
        </authorList>
    </citation>
    <scope>NUCLEOTIDE SEQUENCE [LARGE SCALE GENOMIC DNA]</scope>
    <source>
        <strain evidence="8 9">JX-17</strain>
    </source>
</reference>
<evidence type="ECO:0000256" key="3">
    <source>
        <dbReference type="ARBA" id="ARBA00012257"/>
    </source>
</evidence>
<keyword evidence="4" id="KW-0659">Purine metabolism</keyword>
<organism evidence="8 9">
    <name type="scientific">Paenibacillus lacisoli</name>
    <dbReference type="NCBI Taxonomy" id="3064525"/>
    <lineage>
        <taxon>Bacteria</taxon>
        <taxon>Bacillati</taxon>
        <taxon>Bacillota</taxon>
        <taxon>Bacilli</taxon>
        <taxon>Bacillales</taxon>
        <taxon>Paenibacillaceae</taxon>
        <taxon>Paenibacillus</taxon>
    </lineage>
</organism>
<evidence type="ECO:0000313" key="8">
    <source>
        <dbReference type="EMBL" id="MDO7905587.1"/>
    </source>
</evidence>
<protein>
    <recommendedName>
        <fullName evidence="3">2-oxo-4-hydroxy-4-carboxy-5-ureidoimidazoline decarboxylase</fullName>
        <ecNumber evidence="3">4.1.1.97</ecNumber>
    </recommendedName>
</protein>
<evidence type="ECO:0000256" key="5">
    <source>
        <dbReference type="ARBA" id="ARBA00022793"/>
    </source>
</evidence>
<dbReference type="Pfam" id="PF09349">
    <property type="entry name" value="OHCU_decarbox"/>
    <property type="match status" value="1"/>
</dbReference>
<dbReference type="GO" id="GO:0051997">
    <property type="term" value="F:2-oxo-4-hydroxy-4-carboxy-5-ureidoimidazoline decarboxylase activity"/>
    <property type="evidence" value="ECO:0007669"/>
    <property type="project" value="UniProtKB-EC"/>
</dbReference>